<evidence type="ECO:0000256" key="2">
    <source>
        <dbReference type="ARBA" id="ARBA00022801"/>
    </source>
</evidence>
<dbReference type="Gene3D" id="3.60.10.10">
    <property type="entry name" value="Endonuclease/exonuclease/phosphatase"/>
    <property type="match status" value="1"/>
</dbReference>
<evidence type="ECO:0000256" key="1">
    <source>
        <dbReference type="ARBA" id="ARBA00010774"/>
    </source>
</evidence>
<accession>A0A6B2LF77</accession>
<dbReference type="AlphaFoldDB" id="A0A6B2LF77"/>
<proteinExistence type="inferred from homology"/>
<name>A0A6B2LF77_9EUKA</name>
<evidence type="ECO:0000313" key="4">
    <source>
        <dbReference type="EMBL" id="NDV35497.1"/>
    </source>
</evidence>
<dbReference type="InterPro" id="IPR005135">
    <property type="entry name" value="Endo/exonuclease/phosphatase"/>
</dbReference>
<dbReference type="PANTHER" id="PTHR12121:SF45">
    <property type="entry name" value="NOCTURNIN"/>
    <property type="match status" value="1"/>
</dbReference>
<dbReference type="EMBL" id="GIBP01006528">
    <property type="protein sequence ID" value="NDV35497.1"/>
    <property type="molecule type" value="Transcribed_RNA"/>
</dbReference>
<protein>
    <recommendedName>
        <fullName evidence="3">Endonuclease/exonuclease/phosphatase domain-containing protein</fullName>
    </recommendedName>
</protein>
<reference evidence="4" key="1">
    <citation type="journal article" date="2020" name="J. Eukaryot. Microbiol.">
        <title>De novo Sequencing, Assembly and Annotation of the Transcriptome for the Free-Living Testate Amoeba Arcella intermedia.</title>
        <authorList>
            <person name="Ribeiro G.M."/>
            <person name="Porfirio-Sousa A.L."/>
            <person name="Maurer-Alcala X.X."/>
            <person name="Katz L.A."/>
            <person name="Lahr D.J.G."/>
        </authorList>
    </citation>
    <scope>NUCLEOTIDE SEQUENCE</scope>
</reference>
<dbReference type="GO" id="GO:0000175">
    <property type="term" value="F:3'-5'-RNA exonuclease activity"/>
    <property type="evidence" value="ECO:0007669"/>
    <property type="project" value="TreeGrafter"/>
</dbReference>
<dbReference type="Pfam" id="PF03372">
    <property type="entry name" value="Exo_endo_phos"/>
    <property type="match status" value="1"/>
</dbReference>
<comment type="similarity">
    <text evidence="1">Belongs to the CCR4/nocturin family.</text>
</comment>
<dbReference type="SUPFAM" id="SSF56219">
    <property type="entry name" value="DNase I-like"/>
    <property type="match status" value="1"/>
</dbReference>
<keyword evidence="2" id="KW-0378">Hydrolase</keyword>
<evidence type="ECO:0000259" key="3">
    <source>
        <dbReference type="Pfam" id="PF03372"/>
    </source>
</evidence>
<dbReference type="PANTHER" id="PTHR12121">
    <property type="entry name" value="CARBON CATABOLITE REPRESSOR PROTEIN 4"/>
    <property type="match status" value="1"/>
</dbReference>
<dbReference type="InterPro" id="IPR036691">
    <property type="entry name" value="Endo/exonu/phosph_ase_sf"/>
</dbReference>
<dbReference type="GO" id="GO:0006139">
    <property type="term" value="P:nucleobase-containing compound metabolic process"/>
    <property type="evidence" value="ECO:0007669"/>
    <property type="project" value="UniProtKB-ARBA"/>
</dbReference>
<sequence>MLADWLSDAFPFAKPEVLKWDYRKNKIIQVVLEVNPDVFALEECDHYEDWFKGQFKAKGYKSTYLIKNGGNDGTAIFWKKEKFTKLKQGTHTYLWNSKKTTQGVLAVVLQGKDKEKTSICVAATHLKAKPGFEEQRKGQGEQLVQYIKEFNEKQSPVVILGDFNDTPDSLVCKHMGLHYASAYPSNTWTTWKKRETVVQRTIDYIWYDSAKLQPIQILPAPLESDCPQLLPASYYPSDHILIAAKFILKSKL</sequence>
<feature type="domain" description="Endonuclease/exonuclease/phosphatase" evidence="3">
    <location>
        <begin position="16"/>
        <end position="239"/>
    </location>
</feature>
<dbReference type="InterPro" id="IPR050410">
    <property type="entry name" value="CCR4/nocturin_mRNA_transcr"/>
</dbReference>
<organism evidence="4">
    <name type="scientific">Arcella intermedia</name>
    <dbReference type="NCBI Taxonomy" id="1963864"/>
    <lineage>
        <taxon>Eukaryota</taxon>
        <taxon>Amoebozoa</taxon>
        <taxon>Tubulinea</taxon>
        <taxon>Elardia</taxon>
        <taxon>Arcellinida</taxon>
        <taxon>Sphaerothecina</taxon>
        <taxon>Arcellidae</taxon>
        <taxon>Arcella</taxon>
    </lineage>
</organism>